<proteinExistence type="predicted"/>
<organism evidence="7 8">
    <name type="scientific">Pterulicium gracile</name>
    <dbReference type="NCBI Taxonomy" id="1884261"/>
    <lineage>
        <taxon>Eukaryota</taxon>
        <taxon>Fungi</taxon>
        <taxon>Dikarya</taxon>
        <taxon>Basidiomycota</taxon>
        <taxon>Agaricomycotina</taxon>
        <taxon>Agaricomycetes</taxon>
        <taxon>Agaricomycetidae</taxon>
        <taxon>Agaricales</taxon>
        <taxon>Pleurotineae</taxon>
        <taxon>Pterulaceae</taxon>
        <taxon>Pterulicium</taxon>
    </lineage>
</organism>
<feature type="transmembrane region" description="Helical" evidence="6">
    <location>
        <begin position="339"/>
        <end position="360"/>
    </location>
</feature>
<dbReference type="GO" id="GO:0016020">
    <property type="term" value="C:membrane"/>
    <property type="evidence" value="ECO:0007669"/>
    <property type="project" value="UniProtKB-SubCell"/>
</dbReference>
<dbReference type="InterPro" id="IPR050598">
    <property type="entry name" value="AminoAcid_Transporter"/>
</dbReference>
<evidence type="ECO:0000256" key="5">
    <source>
        <dbReference type="SAM" id="MobiDB-lite"/>
    </source>
</evidence>
<feature type="transmembrane region" description="Helical" evidence="6">
    <location>
        <begin position="199"/>
        <end position="226"/>
    </location>
</feature>
<dbReference type="Pfam" id="PF13520">
    <property type="entry name" value="AA_permease_2"/>
    <property type="match status" value="1"/>
</dbReference>
<keyword evidence="8" id="KW-1185">Reference proteome</keyword>
<evidence type="ECO:0000256" key="6">
    <source>
        <dbReference type="SAM" id="Phobius"/>
    </source>
</evidence>
<feature type="transmembrane region" description="Helical" evidence="6">
    <location>
        <begin position="407"/>
        <end position="432"/>
    </location>
</feature>
<evidence type="ECO:0000256" key="4">
    <source>
        <dbReference type="ARBA" id="ARBA00023136"/>
    </source>
</evidence>
<dbReference type="STRING" id="1884261.A0A5C3QQZ9"/>
<evidence type="ECO:0000256" key="1">
    <source>
        <dbReference type="ARBA" id="ARBA00004141"/>
    </source>
</evidence>
<feature type="transmembrane region" description="Helical" evidence="6">
    <location>
        <begin position="51"/>
        <end position="71"/>
    </location>
</feature>
<reference evidence="7 8" key="1">
    <citation type="journal article" date="2019" name="Nat. Ecol. Evol.">
        <title>Megaphylogeny resolves global patterns of mushroom evolution.</title>
        <authorList>
            <person name="Varga T."/>
            <person name="Krizsan K."/>
            <person name="Foldi C."/>
            <person name="Dima B."/>
            <person name="Sanchez-Garcia M."/>
            <person name="Sanchez-Ramirez S."/>
            <person name="Szollosi G.J."/>
            <person name="Szarkandi J.G."/>
            <person name="Papp V."/>
            <person name="Albert L."/>
            <person name="Andreopoulos W."/>
            <person name="Angelini C."/>
            <person name="Antonin V."/>
            <person name="Barry K.W."/>
            <person name="Bougher N.L."/>
            <person name="Buchanan P."/>
            <person name="Buyck B."/>
            <person name="Bense V."/>
            <person name="Catcheside P."/>
            <person name="Chovatia M."/>
            <person name="Cooper J."/>
            <person name="Damon W."/>
            <person name="Desjardin D."/>
            <person name="Finy P."/>
            <person name="Geml J."/>
            <person name="Haridas S."/>
            <person name="Hughes K."/>
            <person name="Justo A."/>
            <person name="Karasinski D."/>
            <person name="Kautmanova I."/>
            <person name="Kiss B."/>
            <person name="Kocsube S."/>
            <person name="Kotiranta H."/>
            <person name="LaButti K.M."/>
            <person name="Lechner B.E."/>
            <person name="Liimatainen K."/>
            <person name="Lipzen A."/>
            <person name="Lukacs Z."/>
            <person name="Mihaltcheva S."/>
            <person name="Morgado L.N."/>
            <person name="Niskanen T."/>
            <person name="Noordeloos M.E."/>
            <person name="Ohm R.A."/>
            <person name="Ortiz-Santana B."/>
            <person name="Ovrebo C."/>
            <person name="Racz N."/>
            <person name="Riley R."/>
            <person name="Savchenko A."/>
            <person name="Shiryaev A."/>
            <person name="Soop K."/>
            <person name="Spirin V."/>
            <person name="Szebenyi C."/>
            <person name="Tomsovsky M."/>
            <person name="Tulloss R.E."/>
            <person name="Uehling J."/>
            <person name="Grigoriev I.V."/>
            <person name="Vagvolgyi C."/>
            <person name="Papp T."/>
            <person name="Martin F.M."/>
            <person name="Miettinen O."/>
            <person name="Hibbett D.S."/>
            <person name="Nagy L.G."/>
        </authorList>
    </citation>
    <scope>NUCLEOTIDE SEQUENCE [LARGE SCALE GENOMIC DNA]</scope>
    <source>
        <strain evidence="7 8">CBS 309.79</strain>
    </source>
</reference>
<accession>A0A5C3QQZ9</accession>
<feature type="transmembrane region" description="Helical" evidence="6">
    <location>
        <begin position="381"/>
        <end position="401"/>
    </location>
</feature>
<sequence>MPSSVASSQKYDKNLDENHVVLADNVSLDSEHRNVGGAPVEDDSPLGKDDVGWWTAVFLNFSQMIGTGIFSTPGTILRQTGSFGLAMFFWVFGFLLSAAGLAYFTEFLALFPNRAGSEVAYLEQGFKRPKFLFPVSFAVITIILGFASSNALVCGEYVLYSRGIPAPSATHPWEMRGIAVAAYGIACIIVVAHNRTAMWFSNVFSAVKVGILLFIVVTGWAVLGGSTRVENPHANFTNSFDGSSNDANGIALALINVLFAYQGWNNVNNVANEMRNPLRTVKTAGPTALGIVFFLYIFANIAYISAVPVEEAKQSGQLLAAKFFTAVFGDYAGTRVLPVFVVISAFGNLISVAIGQARVFREVARQGIFPFARFFSSTKPFGTPAAPMLLKFILTSIIIIGPPAGDAFQLIVGIQSYPNRLFDFLIVIGLFLIRRRRSKAGLPRPEFKAWDVALYISVLANILLLVMPWVPPTGSQPYKSFPYYVPWVTGLGILFICFGYWGIWALVLPRVFGYKIYEEVVQLSKRELSKRFVHVYHDSRGDAYRARLREEASRPQPGEEVDPIDEKKEVHDGSVRV</sequence>
<feature type="transmembrane region" description="Helical" evidence="6">
    <location>
        <begin position="131"/>
        <end position="154"/>
    </location>
</feature>
<keyword evidence="4 6" id="KW-0472">Membrane</keyword>
<dbReference type="PANTHER" id="PTHR11785">
    <property type="entry name" value="AMINO ACID TRANSPORTER"/>
    <property type="match status" value="1"/>
</dbReference>
<dbReference type="InterPro" id="IPR002293">
    <property type="entry name" value="AA/rel_permease1"/>
</dbReference>
<keyword evidence="2 6" id="KW-0812">Transmembrane</keyword>
<comment type="subcellular location">
    <subcellularLocation>
        <location evidence="1">Membrane</location>
        <topology evidence="1">Multi-pass membrane protein</topology>
    </subcellularLocation>
</comment>
<feature type="transmembrane region" description="Helical" evidence="6">
    <location>
        <begin position="175"/>
        <end position="193"/>
    </location>
</feature>
<feature type="compositionally biased region" description="Basic and acidic residues" evidence="5">
    <location>
        <begin position="564"/>
        <end position="577"/>
    </location>
</feature>
<dbReference type="AlphaFoldDB" id="A0A5C3QQZ9"/>
<keyword evidence="3 6" id="KW-1133">Transmembrane helix</keyword>
<feature type="transmembrane region" description="Helical" evidence="6">
    <location>
        <begin position="247"/>
        <end position="264"/>
    </location>
</feature>
<name>A0A5C3QQZ9_9AGAR</name>
<feature type="transmembrane region" description="Helical" evidence="6">
    <location>
        <begin position="452"/>
        <end position="471"/>
    </location>
</feature>
<dbReference type="Gene3D" id="1.20.1740.10">
    <property type="entry name" value="Amino acid/polyamine transporter I"/>
    <property type="match status" value="1"/>
</dbReference>
<feature type="transmembrane region" description="Helical" evidence="6">
    <location>
        <begin position="83"/>
        <end position="111"/>
    </location>
</feature>
<dbReference type="EMBL" id="ML178820">
    <property type="protein sequence ID" value="TFL03240.1"/>
    <property type="molecule type" value="Genomic_DNA"/>
</dbReference>
<feature type="region of interest" description="Disordered" evidence="5">
    <location>
        <begin position="548"/>
        <end position="577"/>
    </location>
</feature>
<evidence type="ECO:0000313" key="8">
    <source>
        <dbReference type="Proteomes" id="UP000305067"/>
    </source>
</evidence>
<feature type="transmembrane region" description="Helical" evidence="6">
    <location>
        <begin position="284"/>
        <end position="304"/>
    </location>
</feature>
<dbReference type="Proteomes" id="UP000305067">
    <property type="component" value="Unassembled WGS sequence"/>
</dbReference>
<dbReference type="GO" id="GO:0015179">
    <property type="term" value="F:L-amino acid transmembrane transporter activity"/>
    <property type="evidence" value="ECO:0007669"/>
    <property type="project" value="TreeGrafter"/>
</dbReference>
<evidence type="ECO:0000256" key="3">
    <source>
        <dbReference type="ARBA" id="ARBA00022989"/>
    </source>
</evidence>
<dbReference type="OrthoDB" id="5982228at2759"/>
<protein>
    <submittedName>
        <fullName evidence="7">High-affinity methionine permease</fullName>
    </submittedName>
</protein>
<dbReference type="PANTHER" id="PTHR11785:SF353">
    <property type="entry name" value="METHIONINE TRANSPORTER (EUROFUNG)"/>
    <property type="match status" value="1"/>
</dbReference>
<evidence type="ECO:0000313" key="7">
    <source>
        <dbReference type="EMBL" id="TFL03240.1"/>
    </source>
</evidence>
<evidence type="ECO:0000256" key="2">
    <source>
        <dbReference type="ARBA" id="ARBA00022692"/>
    </source>
</evidence>
<gene>
    <name evidence="7" type="ORF">BDV98DRAFT_545097</name>
</gene>
<feature type="transmembrane region" description="Helical" evidence="6">
    <location>
        <begin position="483"/>
        <end position="507"/>
    </location>
</feature>
<dbReference type="PIRSF" id="PIRSF006060">
    <property type="entry name" value="AA_transporter"/>
    <property type="match status" value="1"/>
</dbReference>